<evidence type="ECO:0000313" key="2">
    <source>
        <dbReference type="EMBL" id="MFC5849555.1"/>
    </source>
</evidence>
<feature type="non-terminal residue" evidence="2">
    <location>
        <position position="66"/>
    </location>
</feature>
<dbReference type="EMBL" id="JBHSOH010000028">
    <property type="protein sequence ID" value="MFC5849555.1"/>
    <property type="molecule type" value="Genomic_DNA"/>
</dbReference>
<dbReference type="Proteomes" id="UP001595979">
    <property type="component" value="Unassembled WGS sequence"/>
</dbReference>
<organism evidence="2 3">
    <name type="scientific">Deinococcus petrolearius</name>
    <dbReference type="NCBI Taxonomy" id="1751295"/>
    <lineage>
        <taxon>Bacteria</taxon>
        <taxon>Thermotogati</taxon>
        <taxon>Deinococcota</taxon>
        <taxon>Deinococci</taxon>
        <taxon>Deinococcales</taxon>
        <taxon>Deinococcaceae</taxon>
        <taxon>Deinococcus</taxon>
    </lineage>
</organism>
<feature type="signal peptide" evidence="1">
    <location>
        <begin position="1"/>
        <end position="33"/>
    </location>
</feature>
<dbReference type="RefSeq" id="WP_380050798.1">
    <property type="nucleotide sequence ID" value="NZ_JBHSOH010000028.1"/>
</dbReference>
<dbReference type="PROSITE" id="PS51257">
    <property type="entry name" value="PROKAR_LIPOPROTEIN"/>
    <property type="match status" value="1"/>
</dbReference>
<comment type="caution">
    <text evidence="2">The sequence shown here is derived from an EMBL/GenBank/DDBJ whole genome shotgun (WGS) entry which is preliminary data.</text>
</comment>
<evidence type="ECO:0000256" key="1">
    <source>
        <dbReference type="SAM" id="SignalP"/>
    </source>
</evidence>
<evidence type="ECO:0000313" key="3">
    <source>
        <dbReference type="Proteomes" id="UP001595979"/>
    </source>
</evidence>
<accession>A0ABW1DMP0</accession>
<sequence>MTTRRCPPSAPASAPTARRTMSMLLLGLSAALAGCAQQDAASPTATPAEFVYDGQDHSWSSEATAG</sequence>
<proteinExistence type="predicted"/>
<gene>
    <name evidence="2" type="ORF">ACFPQ6_14710</name>
</gene>
<feature type="chain" id="PRO_5045457180" evidence="1">
    <location>
        <begin position="34"/>
        <end position="66"/>
    </location>
</feature>
<reference evidence="3" key="1">
    <citation type="journal article" date="2019" name="Int. J. Syst. Evol. Microbiol.">
        <title>The Global Catalogue of Microorganisms (GCM) 10K type strain sequencing project: providing services to taxonomists for standard genome sequencing and annotation.</title>
        <authorList>
            <consortium name="The Broad Institute Genomics Platform"/>
            <consortium name="The Broad Institute Genome Sequencing Center for Infectious Disease"/>
            <person name="Wu L."/>
            <person name="Ma J."/>
        </authorList>
    </citation>
    <scope>NUCLEOTIDE SEQUENCE [LARGE SCALE GENOMIC DNA]</scope>
    <source>
        <strain evidence="3">CGMCC 1.15053</strain>
    </source>
</reference>
<name>A0ABW1DMP0_9DEIO</name>
<keyword evidence="3" id="KW-1185">Reference proteome</keyword>
<keyword evidence="1" id="KW-0732">Signal</keyword>
<protein>
    <submittedName>
        <fullName evidence="2">Uncharacterized protein</fullName>
    </submittedName>
</protein>